<evidence type="ECO:0000313" key="3">
    <source>
        <dbReference type="Proteomes" id="UP000182584"/>
    </source>
</evidence>
<dbReference type="EMBL" id="FOGJ01000023">
    <property type="protein sequence ID" value="SES21183.1"/>
    <property type="molecule type" value="Genomic_DNA"/>
</dbReference>
<sequence length="294" mass="32986">MLLKRKKMAATLLLFFSMAVMSGCSSSNGKTIEGRYYCPEKDSNAYVLEFARDGTVDTYYSGKGTYSIESDGTFKIDISVIHGTGTYNSDGSIDFNTTDRISYHYIPETQRPEDNPSTEETFNATLMLDRMPYEYNKDLIKASELQTDDDGSAYYHLSNDGSSITGTVGVDKNFTATYGYPTTPEEAIAEVMEKGINGSNKYFENENYYLTLMLSGYTDTNCAVYYAYLIPKEGKVSDSNTYYASFYFYNSELHTSLEEFTGIKNGINFVAGSDIFEYSFQDVMTSLSTLKAQM</sequence>
<dbReference type="OrthoDB" id="9864726at2"/>
<name>A0A1H9VIY0_BUTFI</name>
<feature type="chain" id="PRO_5038684380" evidence="1">
    <location>
        <begin position="23"/>
        <end position="294"/>
    </location>
</feature>
<dbReference type="AlphaFoldDB" id="A0A1H9VIY0"/>
<accession>A0A1H9VIY0</accession>
<gene>
    <name evidence="2" type="ORF">SAMN04487884_12343</name>
</gene>
<evidence type="ECO:0000313" key="2">
    <source>
        <dbReference type="EMBL" id="SES21183.1"/>
    </source>
</evidence>
<dbReference type="Proteomes" id="UP000182584">
    <property type="component" value="Unassembled WGS sequence"/>
</dbReference>
<keyword evidence="1" id="KW-0732">Signal</keyword>
<proteinExistence type="predicted"/>
<evidence type="ECO:0000256" key="1">
    <source>
        <dbReference type="SAM" id="SignalP"/>
    </source>
</evidence>
<dbReference type="PROSITE" id="PS51257">
    <property type="entry name" value="PROKAR_LIPOPROTEIN"/>
    <property type="match status" value="1"/>
</dbReference>
<feature type="signal peptide" evidence="1">
    <location>
        <begin position="1"/>
        <end position="22"/>
    </location>
</feature>
<protein>
    <submittedName>
        <fullName evidence="2">Uncharacterized protein</fullName>
    </submittedName>
</protein>
<organism evidence="2 3">
    <name type="scientific">Butyrivibrio fibrisolvens</name>
    <dbReference type="NCBI Taxonomy" id="831"/>
    <lineage>
        <taxon>Bacteria</taxon>
        <taxon>Bacillati</taxon>
        <taxon>Bacillota</taxon>
        <taxon>Clostridia</taxon>
        <taxon>Lachnospirales</taxon>
        <taxon>Lachnospiraceae</taxon>
        <taxon>Butyrivibrio</taxon>
    </lineage>
</organism>
<dbReference type="RefSeq" id="WP_143064073.1">
    <property type="nucleotide sequence ID" value="NZ_FOGJ01000023.1"/>
</dbReference>
<reference evidence="2 3" key="1">
    <citation type="submission" date="2016-10" db="EMBL/GenBank/DDBJ databases">
        <authorList>
            <person name="de Groot N.N."/>
        </authorList>
    </citation>
    <scope>NUCLEOTIDE SEQUENCE [LARGE SCALE GENOMIC DNA]</scope>
    <source>
        <strain evidence="2 3">AR40</strain>
    </source>
</reference>